<protein>
    <recommendedName>
        <fullName evidence="5">DUF3068 domain-containing protein</fullName>
    </recommendedName>
</protein>
<gene>
    <name evidence="3" type="ORF">AB3X52_15885</name>
</gene>
<accession>A0ABV3T396</accession>
<organism evidence="3 4">
    <name type="scientific">Nocardioides eburneus</name>
    <dbReference type="NCBI Taxonomy" id="3231482"/>
    <lineage>
        <taxon>Bacteria</taxon>
        <taxon>Bacillati</taxon>
        <taxon>Actinomycetota</taxon>
        <taxon>Actinomycetes</taxon>
        <taxon>Propionibacteriales</taxon>
        <taxon>Nocardioidaceae</taxon>
        <taxon>Nocardioides</taxon>
    </lineage>
</organism>
<name>A0ABV3T396_9ACTN</name>
<sequence>MTGRHGASGGGRTIRSGPRRRLRRRHGRGGVRRRGVRALATACVIVAAGLAGVSPVAAHGGGNAADNVRTELDRVTPALPGIRIRVEAHGGEVTVQNSGARALVVLGYQREPYLRITSDGVWRNEGSLTTFATTETLGTAPSSVAPGSAVRWARVARTGEFSWHDERVAWAGGALPATVHGEPGKRHLVAHWRIPLRAGTTKAAVAGTMWWEPTPTDPTAVLWAVGGGIVLLIVGAGVLAFPVRRRSTT</sequence>
<keyword evidence="2" id="KW-0812">Transmembrane</keyword>
<reference evidence="3 4" key="1">
    <citation type="submission" date="2024-07" db="EMBL/GenBank/DDBJ databases">
        <authorList>
            <person name="Lee S."/>
            <person name="Kang M."/>
        </authorList>
    </citation>
    <scope>NUCLEOTIDE SEQUENCE [LARGE SCALE GENOMIC DNA]</scope>
    <source>
        <strain evidence="3 4">DS6</strain>
    </source>
</reference>
<feature type="compositionally biased region" description="Gly residues" evidence="1">
    <location>
        <begin position="1"/>
        <end position="12"/>
    </location>
</feature>
<evidence type="ECO:0000313" key="4">
    <source>
        <dbReference type="Proteomes" id="UP001556631"/>
    </source>
</evidence>
<feature type="region of interest" description="Disordered" evidence="1">
    <location>
        <begin position="1"/>
        <end position="33"/>
    </location>
</feature>
<evidence type="ECO:0000256" key="1">
    <source>
        <dbReference type="SAM" id="MobiDB-lite"/>
    </source>
</evidence>
<feature type="transmembrane region" description="Helical" evidence="2">
    <location>
        <begin position="221"/>
        <end position="243"/>
    </location>
</feature>
<keyword evidence="2" id="KW-0472">Membrane</keyword>
<evidence type="ECO:0000256" key="2">
    <source>
        <dbReference type="SAM" id="Phobius"/>
    </source>
</evidence>
<evidence type="ECO:0008006" key="5">
    <source>
        <dbReference type="Google" id="ProtNLM"/>
    </source>
</evidence>
<proteinExistence type="predicted"/>
<comment type="caution">
    <text evidence="3">The sequence shown here is derived from an EMBL/GenBank/DDBJ whole genome shotgun (WGS) entry which is preliminary data.</text>
</comment>
<keyword evidence="4" id="KW-1185">Reference proteome</keyword>
<feature type="compositionally biased region" description="Basic residues" evidence="1">
    <location>
        <begin position="17"/>
        <end position="33"/>
    </location>
</feature>
<dbReference type="EMBL" id="JBFPJR010000033">
    <property type="protein sequence ID" value="MEX0429107.1"/>
    <property type="molecule type" value="Genomic_DNA"/>
</dbReference>
<dbReference type="Proteomes" id="UP001556631">
    <property type="component" value="Unassembled WGS sequence"/>
</dbReference>
<evidence type="ECO:0000313" key="3">
    <source>
        <dbReference type="EMBL" id="MEX0429107.1"/>
    </source>
</evidence>
<keyword evidence="2" id="KW-1133">Transmembrane helix</keyword>
<dbReference type="RefSeq" id="WP_367995076.1">
    <property type="nucleotide sequence ID" value="NZ_JBFPJR010000033.1"/>
</dbReference>